<keyword evidence="3" id="KW-1185">Reference proteome</keyword>
<dbReference type="KEGG" id="pphy:H7686_0002430"/>
<proteinExistence type="predicted"/>
<name>A0AAX3B969_9MOLU</name>
<keyword evidence="1" id="KW-0472">Membrane</keyword>
<dbReference type="RefSeq" id="WP_193621693.1">
    <property type="nucleotide sequence ID" value="NZ_JACRYS020000001.1"/>
</dbReference>
<dbReference type="Proteomes" id="UP000769022">
    <property type="component" value="Chromosome"/>
</dbReference>
<sequence>MILKSKKINHFSGFIVVLLIIFLFFAIISVINFVSKLYYAKKNLLNKSWNESYLSKHIDKPQVNLDKPDESLDKNVKNLNKINESSILIRKINGIDIEFKFLGYVNDIDAKGNTNIMYEDVDKNFRLNRYVNVKTGQELEESLYQNFPQENKWKLLKIEYFPVQKKYLV</sequence>
<keyword evidence="1" id="KW-0812">Transmembrane</keyword>
<gene>
    <name evidence="2" type="ORF">H7686_0002430</name>
</gene>
<evidence type="ECO:0000313" key="3">
    <source>
        <dbReference type="Proteomes" id="UP000769022"/>
    </source>
</evidence>
<evidence type="ECO:0000256" key="1">
    <source>
        <dbReference type="SAM" id="Phobius"/>
    </source>
</evidence>
<feature type="transmembrane region" description="Helical" evidence="1">
    <location>
        <begin position="12"/>
        <end position="34"/>
    </location>
</feature>
<organism evidence="2 3">
    <name type="scientific">Candidatus Phytoplasma asiaticum</name>
    <dbReference type="NCBI Taxonomy" id="2763338"/>
    <lineage>
        <taxon>Bacteria</taxon>
        <taxon>Bacillati</taxon>
        <taxon>Mycoplasmatota</taxon>
        <taxon>Mollicutes</taxon>
        <taxon>Acholeplasmatales</taxon>
        <taxon>Acholeplasmataceae</taxon>
        <taxon>Candidatus Phytoplasma</taxon>
        <taxon>16SrII (Peanut WB group)</taxon>
    </lineage>
</organism>
<evidence type="ECO:0000313" key="2">
    <source>
        <dbReference type="EMBL" id="UQV27179.1"/>
    </source>
</evidence>
<reference evidence="2 3" key="1">
    <citation type="submission" date="2022-05" db="EMBL/GenBank/DDBJ databases">
        <title>'Parthenium hysterophorus' phyllody phytoplasma strain PR34.</title>
        <authorList>
            <person name="Kirdat K."/>
            <person name="Tiwarekar B."/>
            <person name="Yadav A."/>
        </authorList>
    </citation>
    <scope>NUCLEOTIDE SEQUENCE [LARGE SCALE GENOMIC DNA]</scope>
    <source>
        <strain evidence="2 3">PR34</strain>
    </source>
</reference>
<dbReference type="EMBL" id="CP097206">
    <property type="protein sequence ID" value="UQV27179.1"/>
    <property type="molecule type" value="Genomic_DNA"/>
</dbReference>
<accession>A0AAX3B969</accession>
<dbReference type="AlphaFoldDB" id="A0AAX3B969"/>
<keyword evidence="1" id="KW-1133">Transmembrane helix</keyword>
<protein>
    <submittedName>
        <fullName evidence="2">Uncharacterized protein</fullName>
    </submittedName>
</protein>